<sequence>MKKLSIFFWLFLLGSNCPLKAQTAEVTQLILNIEKLSELRKILNELKAGYEIVFKGYNTIKDLSEGNFKLHEAFLDGLLQVSPAVKNYSRVKDIIQAQLAIARELGQAHQRFKASGQFSQDELTYIGKVYDQLTTSSLKNLDALTTVLTAKKLRASDDERLRAIDKLHEEITDQLSFLRHFNGSASVLQAQRENELSDALMLKELYELNP</sequence>
<protein>
    <recommendedName>
        <fullName evidence="4">TerB family tellurite resistance protein</fullName>
    </recommendedName>
</protein>
<dbReference type="AlphaFoldDB" id="A0A1H7B5M8"/>
<keyword evidence="1" id="KW-0732">Signal</keyword>
<evidence type="ECO:0000313" key="3">
    <source>
        <dbReference type="Proteomes" id="UP000199532"/>
    </source>
</evidence>
<dbReference type="Proteomes" id="UP000199532">
    <property type="component" value="Unassembled WGS sequence"/>
</dbReference>
<feature type="signal peptide" evidence="1">
    <location>
        <begin position="1"/>
        <end position="21"/>
    </location>
</feature>
<proteinExistence type="predicted"/>
<dbReference type="OrthoDB" id="826958at2"/>
<keyword evidence="3" id="KW-1185">Reference proteome</keyword>
<dbReference type="EMBL" id="FNXY01000011">
    <property type="protein sequence ID" value="SEJ69590.1"/>
    <property type="molecule type" value="Genomic_DNA"/>
</dbReference>
<accession>A0A1H7B5M8</accession>
<dbReference type="STRING" id="408657.SAMN04487995_5993"/>
<reference evidence="2 3" key="1">
    <citation type="submission" date="2016-10" db="EMBL/GenBank/DDBJ databases">
        <authorList>
            <person name="de Groot N.N."/>
        </authorList>
    </citation>
    <scope>NUCLEOTIDE SEQUENCE [LARGE SCALE GENOMIC DNA]</scope>
    <source>
        <strain evidence="2 3">DSM 19938</strain>
    </source>
</reference>
<evidence type="ECO:0000256" key="1">
    <source>
        <dbReference type="SAM" id="SignalP"/>
    </source>
</evidence>
<gene>
    <name evidence="2" type="ORF">SAMN04487995_5993</name>
</gene>
<evidence type="ECO:0000313" key="2">
    <source>
        <dbReference type="EMBL" id="SEJ69590.1"/>
    </source>
</evidence>
<name>A0A1H7B5M8_9BACT</name>
<dbReference type="RefSeq" id="WP_090341949.1">
    <property type="nucleotide sequence ID" value="NZ_FNXY01000011.1"/>
</dbReference>
<feature type="chain" id="PRO_5011599309" description="TerB family tellurite resistance protein" evidence="1">
    <location>
        <begin position="22"/>
        <end position="210"/>
    </location>
</feature>
<organism evidence="2 3">
    <name type="scientific">Dyadobacter koreensis</name>
    <dbReference type="NCBI Taxonomy" id="408657"/>
    <lineage>
        <taxon>Bacteria</taxon>
        <taxon>Pseudomonadati</taxon>
        <taxon>Bacteroidota</taxon>
        <taxon>Cytophagia</taxon>
        <taxon>Cytophagales</taxon>
        <taxon>Spirosomataceae</taxon>
        <taxon>Dyadobacter</taxon>
    </lineage>
</organism>
<evidence type="ECO:0008006" key="4">
    <source>
        <dbReference type="Google" id="ProtNLM"/>
    </source>
</evidence>